<name>A0A5C3QI16_9AGAR</name>
<evidence type="ECO:0000313" key="3">
    <source>
        <dbReference type="Proteomes" id="UP000305067"/>
    </source>
</evidence>
<feature type="signal peptide" evidence="1">
    <location>
        <begin position="1"/>
        <end position="18"/>
    </location>
</feature>
<keyword evidence="1" id="KW-0732">Signal</keyword>
<evidence type="ECO:0000313" key="2">
    <source>
        <dbReference type="EMBL" id="TFL01616.1"/>
    </source>
</evidence>
<keyword evidence="3" id="KW-1185">Reference proteome</keyword>
<evidence type="ECO:0000256" key="1">
    <source>
        <dbReference type="SAM" id="SignalP"/>
    </source>
</evidence>
<sequence>MRFSVATLALAIIPSVPALVSVAARPTATDTPPTTKPSSHLLQAWFTPAALGLSQVDPTLTKRLDANSLEARNPMDIILPEVPTPATIIPEIAVSTTRLCDGDEDVNCYFDLKGCSTADTSLVCADGEGWSASLAFIGTGVAMRTQSSCYAETCKWTIDGAEDCSAWSGDGYTDFENGDSFIVATGLKGDDDNIHTLVVSSQEYNVDDGRTRLAPTLSVRNATRIYTGPDTPVHPGDFLIMSPHYQGLEVTGDWGNAFQMNWLTAYKEGRFEDILDDTSNASWTKTIPIINGEETEQPNIRGLIPSDPGGWYNVGLKGAFDPDGPLDSVLVCDIVYHPLDNITRIHDTMPDALV</sequence>
<dbReference type="AlphaFoldDB" id="A0A5C3QI16"/>
<protein>
    <submittedName>
        <fullName evidence="2">Uncharacterized protein</fullName>
    </submittedName>
</protein>
<gene>
    <name evidence="2" type="ORF">BDV98DRAFT_592871</name>
</gene>
<dbReference type="Proteomes" id="UP000305067">
    <property type="component" value="Unassembled WGS sequence"/>
</dbReference>
<feature type="chain" id="PRO_5022797054" evidence="1">
    <location>
        <begin position="19"/>
        <end position="354"/>
    </location>
</feature>
<accession>A0A5C3QI16</accession>
<organism evidence="2 3">
    <name type="scientific">Pterulicium gracile</name>
    <dbReference type="NCBI Taxonomy" id="1884261"/>
    <lineage>
        <taxon>Eukaryota</taxon>
        <taxon>Fungi</taxon>
        <taxon>Dikarya</taxon>
        <taxon>Basidiomycota</taxon>
        <taxon>Agaricomycotina</taxon>
        <taxon>Agaricomycetes</taxon>
        <taxon>Agaricomycetidae</taxon>
        <taxon>Agaricales</taxon>
        <taxon>Pleurotineae</taxon>
        <taxon>Pterulaceae</taxon>
        <taxon>Pterulicium</taxon>
    </lineage>
</organism>
<reference evidence="2 3" key="1">
    <citation type="journal article" date="2019" name="Nat. Ecol. Evol.">
        <title>Megaphylogeny resolves global patterns of mushroom evolution.</title>
        <authorList>
            <person name="Varga T."/>
            <person name="Krizsan K."/>
            <person name="Foldi C."/>
            <person name="Dima B."/>
            <person name="Sanchez-Garcia M."/>
            <person name="Sanchez-Ramirez S."/>
            <person name="Szollosi G.J."/>
            <person name="Szarkandi J.G."/>
            <person name="Papp V."/>
            <person name="Albert L."/>
            <person name="Andreopoulos W."/>
            <person name="Angelini C."/>
            <person name="Antonin V."/>
            <person name="Barry K.W."/>
            <person name="Bougher N.L."/>
            <person name="Buchanan P."/>
            <person name="Buyck B."/>
            <person name="Bense V."/>
            <person name="Catcheside P."/>
            <person name="Chovatia M."/>
            <person name="Cooper J."/>
            <person name="Damon W."/>
            <person name="Desjardin D."/>
            <person name="Finy P."/>
            <person name="Geml J."/>
            <person name="Haridas S."/>
            <person name="Hughes K."/>
            <person name="Justo A."/>
            <person name="Karasinski D."/>
            <person name="Kautmanova I."/>
            <person name="Kiss B."/>
            <person name="Kocsube S."/>
            <person name="Kotiranta H."/>
            <person name="LaButti K.M."/>
            <person name="Lechner B.E."/>
            <person name="Liimatainen K."/>
            <person name="Lipzen A."/>
            <person name="Lukacs Z."/>
            <person name="Mihaltcheva S."/>
            <person name="Morgado L.N."/>
            <person name="Niskanen T."/>
            <person name="Noordeloos M.E."/>
            <person name="Ohm R.A."/>
            <person name="Ortiz-Santana B."/>
            <person name="Ovrebo C."/>
            <person name="Racz N."/>
            <person name="Riley R."/>
            <person name="Savchenko A."/>
            <person name="Shiryaev A."/>
            <person name="Soop K."/>
            <person name="Spirin V."/>
            <person name="Szebenyi C."/>
            <person name="Tomsovsky M."/>
            <person name="Tulloss R.E."/>
            <person name="Uehling J."/>
            <person name="Grigoriev I.V."/>
            <person name="Vagvolgyi C."/>
            <person name="Papp T."/>
            <person name="Martin F.M."/>
            <person name="Miettinen O."/>
            <person name="Hibbett D.S."/>
            <person name="Nagy L.G."/>
        </authorList>
    </citation>
    <scope>NUCLEOTIDE SEQUENCE [LARGE SCALE GENOMIC DNA]</scope>
    <source>
        <strain evidence="2 3">CBS 309.79</strain>
    </source>
</reference>
<proteinExistence type="predicted"/>
<dbReference type="EMBL" id="ML178824">
    <property type="protein sequence ID" value="TFL01616.1"/>
    <property type="molecule type" value="Genomic_DNA"/>
</dbReference>